<reference evidence="3 4" key="1">
    <citation type="journal article" date="2016" name="Nat. Commun.">
        <title>Thousands of microbial genomes shed light on interconnected biogeochemical processes in an aquifer system.</title>
        <authorList>
            <person name="Anantharaman K."/>
            <person name="Brown C.T."/>
            <person name="Hug L.A."/>
            <person name="Sharon I."/>
            <person name="Castelle C.J."/>
            <person name="Probst A.J."/>
            <person name="Thomas B.C."/>
            <person name="Singh A."/>
            <person name="Wilkins M.J."/>
            <person name="Karaoz U."/>
            <person name="Brodie E.L."/>
            <person name="Williams K.H."/>
            <person name="Hubbard S.S."/>
            <person name="Banfield J.F."/>
        </authorList>
    </citation>
    <scope>NUCLEOTIDE SEQUENCE [LARGE SCALE GENOMIC DNA]</scope>
</reference>
<protein>
    <submittedName>
        <fullName evidence="3">Uncharacterized protein</fullName>
    </submittedName>
</protein>
<feature type="coiled-coil region" evidence="1">
    <location>
        <begin position="128"/>
        <end position="155"/>
    </location>
</feature>
<evidence type="ECO:0000313" key="3">
    <source>
        <dbReference type="EMBL" id="OGH69557.1"/>
    </source>
</evidence>
<dbReference type="STRING" id="1798683.A3C90_00380"/>
<sequence length="228" mass="26502">MGIESGLGGPATEAAKQHEAQTEREAILTKRIQQIGDKRKMHPYLDSLSDDEIRIQAEREVENPLFPSSKDVENTGGLTPEAKNRFEAVAEKVDQLQLIQALVDSENRGNPADEEVFRIVTNALNHRYQEFRNDLPALKEQVDEYIDLIHAMEDRADDRDETYKRLAELVPDIEQELSKEARIRNKVKEMRKTEGLQNLEEWEREELEFDLRERAKKEVEEEIIEEGY</sequence>
<gene>
    <name evidence="3" type="ORF">A3C90_00380</name>
</gene>
<feature type="region of interest" description="Disordered" evidence="2">
    <location>
        <begin position="1"/>
        <end position="23"/>
    </location>
</feature>
<keyword evidence="1" id="KW-0175">Coiled coil</keyword>
<organism evidence="3 4">
    <name type="scientific">Candidatus Magasanikbacteria bacterium RIFCSPHIGHO2_02_FULL_51_14</name>
    <dbReference type="NCBI Taxonomy" id="1798683"/>
    <lineage>
        <taxon>Bacteria</taxon>
        <taxon>Candidatus Magasanikiibacteriota</taxon>
    </lineage>
</organism>
<name>A0A1F6MD20_9BACT</name>
<dbReference type="AlphaFoldDB" id="A0A1F6MD20"/>
<proteinExistence type="predicted"/>
<evidence type="ECO:0000313" key="4">
    <source>
        <dbReference type="Proteomes" id="UP000177457"/>
    </source>
</evidence>
<comment type="caution">
    <text evidence="3">The sequence shown here is derived from an EMBL/GenBank/DDBJ whole genome shotgun (WGS) entry which is preliminary data.</text>
</comment>
<dbReference type="EMBL" id="MFQE01000077">
    <property type="protein sequence ID" value="OGH69557.1"/>
    <property type="molecule type" value="Genomic_DNA"/>
</dbReference>
<accession>A0A1F6MD20</accession>
<evidence type="ECO:0000256" key="1">
    <source>
        <dbReference type="SAM" id="Coils"/>
    </source>
</evidence>
<dbReference type="Proteomes" id="UP000177457">
    <property type="component" value="Unassembled WGS sequence"/>
</dbReference>
<evidence type="ECO:0000256" key="2">
    <source>
        <dbReference type="SAM" id="MobiDB-lite"/>
    </source>
</evidence>